<gene>
    <name evidence="2" type="ORF">PSU4_42930</name>
</gene>
<feature type="domain" description="Aminoglycoside phosphotransferase" evidence="1">
    <location>
        <begin position="39"/>
        <end position="270"/>
    </location>
</feature>
<dbReference type="Pfam" id="PF01636">
    <property type="entry name" value="APH"/>
    <property type="match status" value="1"/>
</dbReference>
<dbReference type="GO" id="GO:0016740">
    <property type="term" value="F:transferase activity"/>
    <property type="evidence" value="ECO:0007669"/>
    <property type="project" value="UniProtKB-KW"/>
</dbReference>
<comment type="caution">
    <text evidence="2">The sequence shown here is derived from an EMBL/GenBank/DDBJ whole genome shotgun (WGS) entry which is preliminary data.</text>
</comment>
<dbReference type="Gene3D" id="3.30.200.20">
    <property type="entry name" value="Phosphorylase Kinase, domain 1"/>
    <property type="match status" value="1"/>
</dbReference>
<evidence type="ECO:0000313" key="3">
    <source>
        <dbReference type="Proteomes" id="UP000321685"/>
    </source>
</evidence>
<dbReference type="AlphaFoldDB" id="A0A511DKJ3"/>
<dbReference type="OrthoDB" id="3806873at2"/>
<proteinExistence type="predicted"/>
<dbReference type="PANTHER" id="PTHR47829">
    <property type="entry name" value="HYDROLASE, PUTATIVE (AFU_ORTHOLOGUE AFUA_1G12880)-RELATED"/>
    <property type="match status" value="1"/>
</dbReference>
<dbReference type="Gene3D" id="3.90.1200.10">
    <property type="match status" value="1"/>
</dbReference>
<dbReference type="RefSeq" id="WP_147111352.1">
    <property type="nucleotide sequence ID" value="NZ_BJVJ01000051.1"/>
</dbReference>
<dbReference type="PANTHER" id="PTHR47829:SF1">
    <property type="entry name" value="HAD FAMILY PHOSPHATASE"/>
    <property type="match status" value="1"/>
</dbReference>
<dbReference type="InterPro" id="IPR002575">
    <property type="entry name" value="Aminoglycoside_PTrfase"/>
</dbReference>
<organism evidence="2 3">
    <name type="scientific">Pseudonocardia sulfidoxydans NBRC 16205</name>
    <dbReference type="NCBI Taxonomy" id="1223511"/>
    <lineage>
        <taxon>Bacteria</taxon>
        <taxon>Bacillati</taxon>
        <taxon>Actinomycetota</taxon>
        <taxon>Actinomycetes</taxon>
        <taxon>Pseudonocardiales</taxon>
        <taxon>Pseudonocardiaceae</taxon>
        <taxon>Pseudonocardia</taxon>
    </lineage>
</organism>
<name>A0A511DKJ3_9PSEU</name>
<dbReference type="CDD" id="cd05154">
    <property type="entry name" value="ACAD10_11_N-like"/>
    <property type="match status" value="1"/>
</dbReference>
<dbReference type="SUPFAM" id="SSF56112">
    <property type="entry name" value="Protein kinase-like (PK-like)"/>
    <property type="match status" value="1"/>
</dbReference>
<dbReference type="EMBL" id="BJVJ01000051">
    <property type="protein sequence ID" value="GEL25339.1"/>
    <property type="molecule type" value="Genomic_DNA"/>
</dbReference>
<accession>A0A511DKJ3</accession>
<dbReference type="InterPro" id="IPR011009">
    <property type="entry name" value="Kinase-like_dom_sf"/>
</dbReference>
<reference evidence="2 3" key="1">
    <citation type="submission" date="2019-07" db="EMBL/GenBank/DDBJ databases">
        <title>Whole genome shotgun sequence of Pseudonocardia sulfidoxydans NBRC 16205.</title>
        <authorList>
            <person name="Hosoyama A."/>
            <person name="Uohara A."/>
            <person name="Ohji S."/>
            <person name="Ichikawa N."/>
        </authorList>
    </citation>
    <scope>NUCLEOTIDE SEQUENCE [LARGE SCALE GENOMIC DNA]</scope>
    <source>
        <strain evidence="2 3">NBRC 16205</strain>
    </source>
</reference>
<keyword evidence="3" id="KW-1185">Reference proteome</keyword>
<evidence type="ECO:0000313" key="2">
    <source>
        <dbReference type="EMBL" id="GEL25339.1"/>
    </source>
</evidence>
<dbReference type="InterPro" id="IPR041726">
    <property type="entry name" value="ACAD10_11_N"/>
</dbReference>
<dbReference type="InterPro" id="IPR052898">
    <property type="entry name" value="ACAD10-like"/>
</dbReference>
<keyword evidence="2" id="KW-0808">Transferase</keyword>
<protein>
    <submittedName>
        <fullName evidence="2">Aminoglycoside phosphotransferase</fullName>
    </submittedName>
</protein>
<dbReference type="Proteomes" id="UP000321685">
    <property type="component" value="Unassembled WGS sequence"/>
</dbReference>
<sequence length="356" mass="39102">MNEEPDEVAAVRPGEELDWAALERYLRTHVEGLDGPFAVEQFPNGSANLTYRVSFGDRRLVVRRPPFGEIAPGAHDMRREYTTLASLWQEFPRAPRALAFCDDHDVVGSDFLVVEYRPGVVVWGSVPATMADVPDAARRIGFAVVDALADLHRVDPAACGLAGLGKPDGFLERQVGGWHRRWERVSGDAGALAGQIDGIGAHLADTMPESPRNAVLHNDYKVDNCQFAPDDPDVVVSVFDWDMATLGDPMVDLGILLNYWPDPADAPDARAITPPGLETIGLPTRGEVVERYAQRAGHDVGDSAWYEAFAAWKTIVVLQQLHSRWLRGESTDPRMAQRGELIPQLVRRATAILANA</sequence>
<evidence type="ECO:0000259" key="1">
    <source>
        <dbReference type="Pfam" id="PF01636"/>
    </source>
</evidence>